<dbReference type="InterPro" id="IPR016084">
    <property type="entry name" value="Haem_Oase-like_multi-hlx"/>
</dbReference>
<gene>
    <name evidence="3" type="ORF">C8Q71DRAFT_202065</name>
</gene>
<evidence type="ECO:0000313" key="4">
    <source>
        <dbReference type="Proteomes" id="UP000814176"/>
    </source>
</evidence>
<dbReference type="Pfam" id="PF03070">
    <property type="entry name" value="TENA_THI-4"/>
    <property type="match status" value="1"/>
</dbReference>
<feature type="signal peptide" evidence="1">
    <location>
        <begin position="1"/>
        <end position="22"/>
    </location>
</feature>
<evidence type="ECO:0000256" key="1">
    <source>
        <dbReference type="SAM" id="SignalP"/>
    </source>
</evidence>
<protein>
    <recommendedName>
        <fullName evidence="2">Thiaminase-2/PQQC domain-containing protein</fullName>
    </recommendedName>
</protein>
<keyword evidence="4" id="KW-1185">Reference proteome</keyword>
<dbReference type="CDD" id="cd19359">
    <property type="entry name" value="TenA_C_Bt3146-like"/>
    <property type="match status" value="1"/>
</dbReference>
<dbReference type="Proteomes" id="UP000814176">
    <property type="component" value="Unassembled WGS sequence"/>
</dbReference>
<reference evidence="3 4" key="1">
    <citation type="journal article" date="2021" name="Environ. Microbiol.">
        <title>Gene family expansions and transcriptome signatures uncover fungal adaptations to wood decay.</title>
        <authorList>
            <person name="Hage H."/>
            <person name="Miyauchi S."/>
            <person name="Viragh M."/>
            <person name="Drula E."/>
            <person name="Min B."/>
            <person name="Chaduli D."/>
            <person name="Navarro D."/>
            <person name="Favel A."/>
            <person name="Norest M."/>
            <person name="Lesage-Meessen L."/>
            <person name="Balint B."/>
            <person name="Merenyi Z."/>
            <person name="de Eugenio L."/>
            <person name="Morin E."/>
            <person name="Martinez A.T."/>
            <person name="Baldrian P."/>
            <person name="Stursova M."/>
            <person name="Martinez M.J."/>
            <person name="Novotny C."/>
            <person name="Magnuson J.K."/>
            <person name="Spatafora J.W."/>
            <person name="Maurice S."/>
            <person name="Pangilinan J."/>
            <person name="Andreopoulos W."/>
            <person name="LaButti K."/>
            <person name="Hundley H."/>
            <person name="Na H."/>
            <person name="Kuo A."/>
            <person name="Barry K."/>
            <person name="Lipzen A."/>
            <person name="Henrissat B."/>
            <person name="Riley R."/>
            <person name="Ahrendt S."/>
            <person name="Nagy L.G."/>
            <person name="Grigoriev I.V."/>
            <person name="Martin F."/>
            <person name="Rosso M.N."/>
        </authorList>
    </citation>
    <scope>NUCLEOTIDE SEQUENCE [LARGE SCALE GENOMIC DNA]</scope>
    <source>
        <strain evidence="3 4">CIRM-BRFM 1785</strain>
    </source>
</reference>
<dbReference type="RefSeq" id="XP_047783449.1">
    <property type="nucleotide sequence ID" value="XM_047916965.1"/>
</dbReference>
<sequence>MHFRTLLCLGLTVLYVVTPSSAVSARARLARDRLRKYAAHPEYGVPEHEIAAVARKRALSPRQDAVDPYVICLRDAYKLHSRLISPSSHDLVARLIQDNQDIWQQLLHNPFIEAMMTAQPGNETVTAGYQWYEVQDYWYCIRLLAFDVERSFTAQSLAELNSSLSDVASDGAYALSSIQVTTSPPPAGLGLNESVVLNAPATAALNQYTDFQFVAAKDYNWVVSLAAQIPCIQSYYYIAEGLLSTSFSNDTLWYEQWVLPNLDYSYLEPQIDFFIANYEYWKDYYEDITLMFRKATLSEYNLWQVAFQPGNLKG</sequence>
<evidence type="ECO:0000259" key="2">
    <source>
        <dbReference type="Pfam" id="PF03070"/>
    </source>
</evidence>
<proteinExistence type="predicted"/>
<dbReference type="SUPFAM" id="SSF48613">
    <property type="entry name" value="Heme oxygenase-like"/>
    <property type="match status" value="1"/>
</dbReference>
<dbReference type="Gene3D" id="1.20.910.10">
    <property type="entry name" value="Heme oxygenase-like"/>
    <property type="match status" value="1"/>
</dbReference>
<feature type="chain" id="PRO_5047362196" description="Thiaminase-2/PQQC domain-containing protein" evidence="1">
    <location>
        <begin position="23"/>
        <end position="314"/>
    </location>
</feature>
<feature type="domain" description="Thiaminase-2/PQQC" evidence="2">
    <location>
        <begin position="99"/>
        <end position="303"/>
    </location>
</feature>
<dbReference type="EMBL" id="JADCUA010000002">
    <property type="protein sequence ID" value="KAH9842402.1"/>
    <property type="molecule type" value="Genomic_DNA"/>
</dbReference>
<keyword evidence="1" id="KW-0732">Signal</keyword>
<organism evidence="3 4">
    <name type="scientific">Rhodofomes roseus</name>
    <dbReference type="NCBI Taxonomy" id="34475"/>
    <lineage>
        <taxon>Eukaryota</taxon>
        <taxon>Fungi</taxon>
        <taxon>Dikarya</taxon>
        <taxon>Basidiomycota</taxon>
        <taxon>Agaricomycotina</taxon>
        <taxon>Agaricomycetes</taxon>
        <taxon>Polyporales</taxon>
        <taxon>Rhodofomes</taxon>
    </lineage>
</organism>
<accession>A0ABQ8KTJ4</accession>
<name>A0ABQ8KTJ4_9APHY</name>
<comment type="caution">
    <text evidence="3">The sequence shown here is derived from an EMBL/GenBank/DDBJ whole genome shotgun (WGS) entry which is preliminary data.</text>
</comment>
<dbReference type="InterPro" id="IPR004305">
    <property type="entry name" value="Thiaminase-2/PQQC"/>
</dbReference>
<evidence type="ECO:0000313" key="3">
    <source>
        <dbReference type="EMBL" id="KAH9842402.1"/>
    </source>
</evidence>
<dbReference type="GeneID" id="71997697"/>